<accession>A0ABZ2BWU5</accession>
<dbReference type="InterPro" id="IPR011856">
    <property type="entry name" value="tRNA_endonuc-like_dom_sf"/>
</dbReference>
<dbReference type="Gene3D" id="3.40.1350.10">
    <property type="match status" value="1"/>
</dbReference>
<dbReference type="RefSeq" id="WP_187428949.1">
    <property type="nucleotide sequence ID" value="NZ_CP143423.1"/>
</dbReference>
<dbReference type="InterPro" id="IPR011335">
    <property type="entry name" value="Restrct_endonuc-II-like"/>
</dbReference>
<dbReference type="Proteomes" id="UP001318682">
    <property type="component" value="Chromosome"/>
</dbReference>
<dbReference type="PANTHER" id="PTHR34039:SF1">
    <property type="entry name" value="UPF0102 PROTEIN YRAN"/>
    <property type="match status" value="1"/>
</dbReference>
<dbReference type="SUPFAM" id="SSF52980">
    <property type="entry name" value="Restriction endonuclease-like"/>
    <property type="match status" value="1"/>
</dbReference>
<name>A0ABZ2BWU5_9RHOB</name>
<evidence type="ECO:0000313" key="4">
    <source>
        <dbReference type="Proteomes" id="UP001318682"/>
    </source>
</evidence>
<evidence type="ECO:0000256" key="1">
    <source>
        <dbReference type="ARBA" id="ARBA00006738"/>
    </source>
</evidence>
<dbReference type="HAMAP" id="MF_00048">
    <property type="entry name" value="UPF0102"/>
    <property type="match status" value="1"/>
</dbReference>
<dbReference type="PANTHER" id="PTHR34039">
    <property type="entry name" value="UPF0102 PROTEIN YRAN"/>
    <property type="match status" value="1"/>
</dbReference>
<evidence type="ECO:0000313" key="3">
    <source>
        <dbReference type="EMBL" id="WVX50519.1"/>
    </source>
</evidence>
<dbReference type="Pfam" id="PF02021">
    <property type="entry name" value="UPF0102"/>
    <property type="match status" value="1"/>
</dbReference>
<comment type="similarity">
    <text evidence="1 2">Belongs to the UPF0102 family.</text>
</comment>
<sequence>MTQVAQRALKGQTSYHAGAASEEAVARDYERRGYGLLQERWRGQGGEIDLILQNGDGFVFVEVKHARHFAGAALRIGPRQIQRIYASAEEFLGTQPLGALSEARFDVALVDGQGDIQIIENAFGEI</sequence>
<organism evidence="3 4">
    <name type="scientific">Roseobacter fucihabitans</name>
    <dbReference type="NCBI Taxonomy" id="1537242"/>
    <lineage>
        <taxon>Bacteria</taxon>
        <taxon>Pseudomonadati</taxon>
        <taxon>Pseudomonadota</taxon>
        <taxon>Alphaproteobacteria</taxon>
        <taxon>Rhodobacterales</taxon>
        <taxon>Roseobacteraceae</taxon>
        <taxon>Roseobacter</taxon>
    </lineage>
</organism>
<proteinExistence type="inferred from homology"/>
<keyword evidence="4" id="KW-1185">Reference proteome</keyword>
<reference evidence="3 4" key="1">
    <citation type="submission" date="2015-07" db="EMBL/GenBank/DDBJ databases">
        <authorList>
            <person name="Voget S."/>
            <person name="Dogs M."/>
            <person name="Brinkhoff T.H."/>
            <person name="Daniel R."/>
        </authorList>
    </citation>
    <scope>NUCLEOTIDE SEQUENCE [LARGE SCALE GENOMIC DNA]</scope>
    <source>
        <strain evidence="3 4">B14</strain>
    </source>
</reference>
<evidence type="ECO:0000256" key="2">
    <source>
        <dbReference type="HAMAP-Rule" id="MF_00048"/>
    </source>
</evidence>
<gene>
    <name evidence="3" type="ORF">ROLI_036170</name>
</gene>
<protein>
    <recommendedName>
        <fullName evidence="2">UPF0102 protein ROLI_036170</fullName>
    </recommendedName>
</protein>
<dbReference type="EMBL" id="CP143423">
    <property type="protein sequence ID" value="WVX50519.1"/>
    <property type="molecule type" value="Genomic_DNA"/>
</dbReference>
<reference evidence="4" key="2">
    <citation type="submission" date="2024-01" db="EMBL/GenBank/DDBJ databases">
        <title>Roseobacter fucihabitans sp. nov., isolated from the brown alga Fucus spiralis.</title>
        <authorList>
            <person name="Hahnke S."/>
            <person name="Berger M."/>
            <person name="Schlingloff A."/>
            <person name="Athale I."/>
            <person name="Neumann-Schaal M."/>
            <person name="Adenaya A."/>
            <person name="Poehlein A."/>
            <person name="Daniel R."/>
            <person name="Pertersen J."/>
            <person name="Brinkhoff T."/>
        </authorList>
    </citation>
    <scope>NUCLEOTIDE SEQUENCE [LARGE SCALE GENOMIC DNA]</scope>
    <source>
        <strain evidence="4">B14</strain>
    </source>
</reference>
<dbReference type="InterPro" id="IPR003509">
    <property type="entry name" value="UPF0102_YraN-like"/>
</dbReference>